<evidence type="ECO:0000313" key="3">
    <source>
        <dbReference type="Proteomes" id="UP001357223"/>
    </source>
</evidence>
<dbReference type="Gene3D" id="3.20.20.140">
    <property type="entry name" value="Metal-dependent hydrolases"/>
    <property type="match status" value="1"/>
</dbReference>
<dbReference type="Pfam" id="PF01979">
    <property type="entry name" value="Amidohydro_1"/>
    <property type="match status" value="1"/>
</dbReference>
<organism evidence="2 3">
    <name type="scientific">Niallia oryzisoli</name>
    <dbReference type="NCBI Taxonomy" id="1737571"/>
    <lineage>
        <taxon>Bacteria</taxon>
        <taxon>Bacillati</taxon>
        <taxon>Bacillota</taxon>
        <taxon>Bacilli</taxon>
        <taxon>Bacillales</taxon>
        <taxon>Bacillaceae</taxon>
        <taxon>Niallia</taxon>
    </lineage>
</organism>
<dbReference type="Proteomes" id="UP001357223">
    <property type="component" value="Chromosome"/>
</dbReference>
<accession>A0ABZ2CJJ3</accession>
<proteinExistence type="predicted"/>
<reference evidence="2 3" key="1">
    <citation type="submission" date="2023-10" db="EMBL/GenBank/DDBJ databases">
        <title>Niallia locisalis sp.nov. isolated from a salt pond sample.</title>
        <authorList>
            <person name="Li X.-J."/>
            <person name="Dong L."/>
        </authorList>
    </citation>
    <scope>NUCLEOTIDE SEQUENCE [LARGE SCALE GENOMIC DNA]</scope>
    <source>
        <strain evidence="2 3">DSM 29761</strain>
    </source>
</reference>
<feature type="domain" description="Amidohydrolase-related" evidence="1">
    <location>
        <begin position="5"/>
        <end position="68"/>
    </location>
</feature>
<sequence length="82" mass="9225">MAMTAYGMTPYEALRTATYYPAKKMGVEDDLGTIEEGKIADIVFVKGNPLEEIKDTVNVQMVMKDGKIYLIDDIITPFMKQN</sequence>
<dbReference type="RefSeq" id="WP_338452445.1">
    <property type="nucleotide sequence ID" value="NZ_CP137640.1"/>
</dbReference>
<gene>
    <name evidence="2" type="ORF">R4Z09_11490</name>
</gene>
<dbReference type="PANTHER" id="PTHR43135:SF3">
    <property type="entry name" value="ALPHA-D-RIBOSE 1-METHYLPHOSPHONATE 5-TRIPHOSPHATE DIPHOSPHATASE"/>
    <property type="match status" value="1"/>
</dbReference>
<keyword evidence="3" id="KW-1185">Reference proteome</keyword>
<dbReference type="InterPro" id="IPR051781">
    <property type="entry name" value="Metallo-dep_Hydrolase"/>
</dbReference>
<dbReference type="InterPro" id="IPR011059">
    <property type="entry name" value="Metal-dep_hydrolase_composite"/>
</dbReference>
<evidence type="ECO:0000259" key="1">
    <source>
        <dbReference type="Pfam" id="PF01979"/>
    </source>
</evidence>
<dbReference type="EMBL" id="CP137640">
    <property type="protein sequence ID" value="WVX83562.1"/>
    <property type="molecule type" value="Genomic_DNA"/>
</dbReference>
<evidence type="ECO:0000313" key="2">
    <source>
        <dbReference type="EMBL" id="WVX83562.1"/>
    </source>
</evidence>
<name>A0ABZ2CJJ3_9BACI</name>
<dbReference type="PANTHER" id="PTHR43135">
    <property type="entry name" value="ALPHA-D-RIBOSE 1-METHYLPHOSPHONATE 5-TRIPHOSPHATE DIPHOSPHATASE"/>
    <property type="match status" value="1"/>
</dbReference>
<protein>
    <submittedName>
        <fullName evidence="2">Amidohydrolase family protein</fullName>
    </submittedName>
</protein>
<dbReference type="Gene3D" id="2.30.40.10">
    <property type="entry name" value="Urease, subunit C, domain 1"/>
    <property type="match status" value="1"/>
</dbReference>
<dbReference type="InterPro" id="IPR006680">
    <property type="entry name" value="Amidohydro-rel"/>
</dbReference>
<dbReference type="SUPFAM" id="SSF51338">
    <property type="entry name" value="Composite domain of metallo-dependent hydrolases"/>
    <property type="match status" value="1"/>
</dbReference>